<evidence type="ECO:0000259" key="1">
    <source>
        <dbReference type="PROSITE" id="PS51186"/>
    </source>
</evidence>
<dbReference type="PANTHER" id="PTHR43233:SF1">
    <property type="entry name" value="FAMILY N-ACETYLTRANSFERASE, PUTATIVE (AFU_ORTHOLOGUE AFUA_6G03350)-RELATED"/>
    <property type="match status" value="1"/>
</dbReference>
<accession>A0A402B0A4</accession>
<evidence type="ECO:0000313" key="2">
    <source>
        <dbReference type="EMBL" id="GCE24791.1"/>
    </source>
</evidence>
<dbReference type="InterPro" id="IPR053144">
    <property type="entry name" value="Acetyltransferase_Butenolide"/>
</dbReference>
<dbReference type="OrthoDB" id="3216107at2"/>
<dbReference type="EMBL" id="BIFT01000001">
    <property type="protein sequence ID" value="GCE24791.1"/>
    <property type="molecule type" value="Genomic_DNA"/>
</dbReference>
<reference evidence="3" key="1">
    <citation type="submission" date="2018-12" db="EMBL/GenBank/DDBJ databases">
        <title>Tengunoibacter tsumagoiensis gen. nov., sp. nov., Dictyobacter kobayashii sp. nov., D. alpinus sp. nov., and D. joshuensis sp. nov. and description of Dictyobacteraceae fam. nov. within the order Ktedonobacterales isolated from Tengu-no-mugimeshi.</title>
        <authorList>
            <person name="Wang C.M."/>
            <person name="Zheng Y."/>
            <person name="Sakai Y."/>
            <person name="Toyoda A."/>
            <person name="Minakuchi Y."/>
            <person name="Abe K."/>
            <person name="Yokota A."/>
            <person name="Yabe S."/>
        </authorList>
    </citation>
    <scope>NUCLEOTIDE SEQUENCE [LARGE SCALE GENOMIC DNA]</scope>
    <source>
        <strain evidence="3">Uno16</strain>
    </source>
</reference>
<dbReference type="PANTHER" id="PTHR43233">
    <property type="entry name" value="FAMILY N-ACETYLTRANSFERASE, PUTATIVE (AFU_ORTHOLOGUE AFUA_6G03350)-RELATED"/>
    <property type="match status" value="1"/>
</dbReference>
<proteinExistence type="predicted"/>
<feature type="domain" description="N-acetyltransferase" evidence="1">
    <location>
        <begin position="10"/>
        <end position="142"/>
    </location>
</feature>
<keyword evidence="3" id="KW-1185">Reference proteome</keyword>
<evidence type="ECO:0000313" key="3">
    <source>
        <dbReference type="Proteomes" id="UP000287171"/>
    </source>
</evidence>
<dbReference type="Gene3D" id="3.40.630.30">
    <property type="match status" value="1"/>
</dbReference>
<sequence>MAHEWKRDNYIISTDKKRLDIEVIHNFLTTSYWSPGIPRETIERALEHSLAFGLYAGDQQIGLARLITDYATFAYLADVFVLDAFRGQGLGKWLIQVVTNHPELQGLRRWVLFTKDAHGLYEQANFTPARYPERLMEKLDVDIYTRSVRQEKE</sequence>
<dbReference type="PROSITE" id="PS51186">
    <property type="entry name" value="GNAT"/>
    <property type="match status" value="1"/>
</dbReference>
<dbReference type="Proteomes" id="UP000287171">
    <property type="component" value="Unassembled WGS sequence"/>
</dbReference>
<dbReference type="SUPFAM" id="SSF55729">
    <property type="entry name" value="Acyl-CoA N-acyltransferases (Nat)"/>
    <property type="match status" value="1"/>
</dbReference>
<comment type="caution">
    <text evidence="2">The sequence shown here is derived from an EMBL/GenBank/DDBJ whole genome shotgun (WGS) entry which is preliminary data.</text>
</comment>
<dbReference type="Pfam" id="PF00583">
    <property type="entry name" value="Acetyltransf_1"/>
    <property type="match status" value="1"/>
</dbReference>
<dbReference type="InterPro" id="IPR000182">
    <property type="entry name" value="GNAT_dom"/>
</dbReference>
<dbReference type="AlphaFoldDB" id="A0A402B0A4"/>
<dbReference type="InterPro" id="IPR016181">
    <property type="entry name" value="Acyl_CoA_acyltransferase"/>
</dbReference>
<keyword evidence="2" id="KW-0808">Transferase</keyword>
<organism evidence="2 3">
    <name type="scientific">Dictyobacter alpinus</name>
    <dbReference type="NCBI Taxonomy" id="2014873"/>
    <lineage>
        <taxon>Bacteria</taxon>
        <taxon>Bacillati</taxon>
        <taxon>Chloroflexota</taxon>
        <taxon>Ktedonobacteria</taxon>
        <taxon>Ktedonobacterales</taxon>
        <taxon>Dictyobacteraceae</taxon>
        <taxon>Dictyobacter</taxon>
    </lineage>
</organism>
<dbReference type="CDD" id="cd04301">
    <property type="entry name" value="NAT_SF"/>
    <property type="match status" value="1"/>
</dbReference>
<name>A0A402B0A4_9CHLR</name>
<dbReference type="RefSeq" id="WP_126625461.1">
    <property type="nucleotide sequence ID" value="NZ_BIFT01000001.1"/>
</dbReference>
<protein>
    <submittedName>
        <fullName evidence="2">N-acetyltransferase</fullName>
    </submittedName>
</protein>
<dbReference type="GO" id="GO:0016747">
    <property type="term" value="F:acyltransferase activity, transferring groups other than amino-acyl groups"/>
    <property type="evidence" value="ECO:0007669"/>
    <property type="project" value="InterPro"/>
</dbReference>
<gene>
    <name evidence="2" type="ORF">KDA_02750</name>
</gene>